<evidence type="ECO:0000256" key="4">
    <source>
        <dbReference type="ARBA" id="ARBA00038735"/>
    </source>
</evidence>
<protein>
    <recommendedName>
        <fullName evidence="10">Penicillin acylase family protein</fullName>
    </recommendedName>
</protein>
<feature type="transmembrane region" description="Helical" evidence="7">
    <location>
        <begin position="38"/>
        <end position="61"/>
    </location>
</feature>
<evidence type="ECO:0000256" key="2">
    <source>
        <dbReference type="ARBA" id="ARBA00022801"/>
    </source>
</evidence>
<comment type="caution">
    <text evidence="8">The sequence shown here is derived from an EMBL/GenBank/DDBJ whole genome shotgun (WGS) entry which is preliminary data.</text>
</comment>
<feature type="binding site" evidence="6">
    <location>
        <position position="360"/>
    </location>
    <ligand>
        <name>Ca(2+)</name>
        <dbReference type="ChEBI" id="CHEBI:29108"/>
    </ligand>
</feature>
<dbReference type="InterPro" id="IPR002692">
    <property type="entry name" value="S45"/>
</dbReference>
<keyword evidence="7" id="KW-0472">Membrane</keyword>
<evidence type="ECO:0000256" key="1">
    <source>
        <dbReference type="ARBA" id="ARBA00006586"/>
    </source>
</evidence>
<dbReference type="SUPFAM" id="SSF56235">
    <property type="entry name" value="N-terminal nucleophile aminohydrolases (Ntn hydrolases)"/>
    <property type="match status" value="1"/>
</dbReference>
<evidence type="ECO:0000313" key="8">
    <source>
        <dbReference type="EMBL" id="OZY86404.1"/>
    </source>
</evidence>
<keyword evidence="7" id="KW-0812">Transmembrane</keyword>
<dbReference type="AlphaFoldDB" id="A0A266Q952"/>
<dbReference type="GO" id="GO:0016811">
    <property type="term" value="F:hydrolase activity, acting on carbon-nitrogen (but not peptide) bonds, in linear amides"/>
    <property type="evidence" value="ECO:0007669"/>
    <property type="project" value="InterPro"/>
</dbReference>
<feature type="binding site" evidence="6">
    <location>
        <position position="357"/>
    </location>
    <ligand>
        <name>Ca(2+)</name>
        <dbReference type="ChEBI" id="CHEBI:29108"/>
    </ligand>
</feature>
<comment type="cofactor">
    <cofactor evidence="6">
        <name>Ca(2+)</name>
        <dbReference type="ChEBI" id="CHEBI:29108"/>
    </cofactor>
    <text evidence="6">Binds 1 Ca(2+) ion per dimer.</text>
</comment>
<dbReference type="GO" id="GO:0017000">
    <property type="term" value="P:antibiotic biosynthetic process"/>
    <property type="evidence" value="ECO:0007669"/>
    <property type="project" value="InterPro"/>
</dbReference>
<proteinExistence type="inferred from homology"/>
<gene>
    <name evidence="8" type="ORF">CBP51_05085</name>
</gene>
<accession>A0A266Q952</accession>
<dbReference type="InterPro" id="IPR029055">
    <property type="entry name" value="Ntn_hydrolases_N"/>
</dbReference>
<dbReference type="PIRSF" id="PIRSF001227">
    <property type="entry name" value="Pen_acylase"/>
    <property type="match status" value="1"/>
</dbReference>
<evidence type="ECO:0000256" key="7">
    <source>
        <dbReference type="SAM" id="Phobius"/>
    </source>
</evidence>
<reference evidence="9" key="1">
    <citation type="submission" date="2017-05" db="EMBL/GenBank/DDBJ databases">
        <authorList>
            <person name="Barney B.M."/>
        </authorList>
    </citation>
    <scope>NUCLEOTIDE SEQUENCE [LARGE SCALE GENOMIC DNA]</scope>
    <source>
        <strain evidence="9">PSBB022</strain>
    </source>
</reference>
<keyword evidence="6" id="KW-0106">Calcium</keyword>
<dbReference type="Proteomes" id="UP000216101">
    <property type="component" value="Unassembled WGS sequence"/>
</dbReference>
<comment type="similarity">
    <text evidence="1">Belongs to the peptidase S45 family.</text>
</comment>
<evidence type="ECO:0000313" key="9">
    <source>
        <dbReference type="Proteomes" id="UP000216101"/>
    </source>
</evidence>
<dbReference type="InterPro" id="IPR023343">
    <property type="entry name" value="Penicillin_amidase_dom1"/>
</dbReference>
<dbReference type="EMBL" id="NHNI01000001">
    <property type="protein sequence ID" value="OZY86404.1"/>
    <property type="molecule type" value="Genomic_DNA"/>
</dbReference>
<feature type="active site" description="Nucleophile" evidence="5">
    <location>
        <position position="285"/>
    </location>
</feature>
<evidence type="ECO:0000256" key="6">
    <source>
        <dbReference type="PIRSR" id="PIRSR001227-2"/>
    </source>
</evidence>
<keyword evidence="3" id="KW-0865">Zymogen</keyword>
<evidence type="ECO:0000256" key="3">
    <source>
        <dbReference type="ARBA" id="ARBA00023145"/>
    </source>
</evidence>
<dbReference type="PANTHER" id="PTHR34218">
    <property type="entry name" value="PEPTIDASE S45 PENICILLIN AMIDASE"/>
    <property type="match status" value="1"/>
</dbReference>
<organism evidence="8 9">
    <name type="scientific">Cellvibrio mixtus</name>
    <dbReference type="NCBI Taxonomy" id="39650"/>
    <lineage>
        <taxon>Bacteria</taxon>
        <taxon>Pseudomonadati</taxon>
        <taxon>Pseudomonadota</taxon>
        <taxon>Gammaproteobacteria</taxon>
        <taxon>Cellvibrionales</taxon>
        <taxon>Cellvibrionaceae</taxon>
        <taxon>Cellvibrio</taxon>
    </lineage>
</organism>
<sequence length="847" mass="94906">MYIGCFTGVYIQVIYYSRIGKYSASRIVMLINFNTHPILFRFIAFLLLPLLLLIFAFFFYLNKSLPSTDETLIVEGVGASVEIIRDSNHIPHIFASSDQDALFGLGFAHAQDRMWQMEYSRRFGQGRLAEIVGVQALQSDKFMRTLGLYGSAKEAWNSLSVVTQNNLSAYSAGINAWLKSQTVLPIEFILLGVSPESWKPEDSLLQVKLMALDLGQNFSSELVFDLLVKELGLEKAVQLMPGYSVDDITTREASQKLEALMLKQLISVENQIRGRKAGSSDSIGSNAWVISGKHSDSGMPILAADPHLLNQIPSVWYLAEIQGNEIHVTGATVPGVPFVIIGRNSKIAWGQTNLTADVQDLFVERINPLNDNQYELNGNWLEMDIQIERINVKTNFPAFLNDPIPSLEWPVRRTRHGPLISDALGQYGYPVALQWTALDSNDTTMESLRRINYATDWHTFKSSISRHIAPALNYIYADITGNIAYTAAGKIPVRRDGSGKLPVPGWNELFDWDGYIPFDILPSTLNPASGVIVNSNNKVHGPDYPYVISNNWSPPYRADRIAQLINSLTRDKKISTADFSNLQGDTFSLQTNRPIKFLKHLHPSTEKQAQVLKLIAAWDGNVTKASEAAAIYQSWLRNFNRRIIADDLRGGVLHERRGDILQDFADQLHPVFIDNLLDPSRQDHVHNQLDWCDQNHTDILESCAALALIALDDAISELERFAGANATWGDVHKAHYRHNIFSNIQLLDVIFDRNIASSGDGFTVNVAGWSYSKDKGYRQVIGPTYRQVIDLGNWDRSGFINNTGQSGNILSKHYDDFIEPHRHMKLLPMSFGKDGIKGKGSIMILSP</sequence>
<keyword evidence="9" id="KW-1185">Reference proteome</keyword>
<keyword evidence="2" id="KW-0378">Hydrolase</keyword>
<evidence type="ECO:0000256" key="5">
    <source>
        <dbReference type="PIRSR" id="PIRSR001227-1"/>
    </source>
</evidence>
<dbReference type="InterPro" id="IPR043147">
    <property type="entry name" value="Penicillin_amidase_A-knob"/>
</dbReference>
<name>A0A266Q952_9GAMM</name>
<comment type="subunit">
    <text evidence="4">Heterodimer of an alpha subunit and a beta subunit processed from the same precursor.</text>
</comment>
<feature type="binding site" evidence="6">
    <location>
        <position position="221"/>
    </location>
    <ligand>
        <name>Ca(2+)</name>
        <dbReference type="ChEBI" id="CHEBI:29108"/>
    </ligand>
</feature>
<dbReference type="Gene3D" id="1.10.1400.10">
    <property type="match status" value="1"/>
</dbReference>
<evidence type="ECO:0008006" key="10">
    <source>
        <dbReference type="Google" id="ProtNLM"/>
    </source>
</evidence>
<dbReference type="Gene3D" id="2.30.120.10">
    <property type="match status" value="1"/>
</dbReference>
<keyword evidence="7" id="KW-1133">Transmembrane helix</keyword>
<dbReference type="GO" id="GO:0046872">
    <property type="term" value="F:metal ion binding"/>
    <property type="evidence" value="ECO:0007669"/>
    <property type="project" value="UniProtKB-KW"/>
</dbReference>
<dbReference type="Gene3D" id="3.60.20.10">
    <property type="entry name" value="Glutamine Phosphoribosylpyrophosphate, subunit 1, domain 1"/>
    <property type="match status" value="1"/>
</dbReference>
<keyword evidence="6" id="KW-0479">Metal-binding</keyword>
<dbReference type="InterPro" id="IPR014395">
    <property type="entry name" value="Pen/GL7ACA/AHL_acylase"/>
</dbReference>
<dbReference type="Pfam" id="PF01804">
    <property type="entry name" value="Penicil_amidase"/>
    <property type="match status" value="1"/>
</dbReference>
<dbReference type="PANTHER" id="PTHR34218:SF4">
    <property type="entry name" value="ACYL-HOMOSERINE LACTONE ACYLASE QUIP"/>
    <property type="match status" value="1"/>
</dbReference>
<dbReference type="InterPro" id="IPR043146">
    <property type="entry name" value="Penicillin_amidase_N_B-knob"/>
</dbReference>
<dbReference type="CDD" id="cd03747">
    <property type="entry name" value="Ntn_PGA_like"/>
    <property type="match status" value="1"/>
</dbReference>
<dbReference type="Gene3D" id="1.10.439.10">
    <property type="entry name" value="Penicillin Amidohydrolase, domain 1"/>
    <property type="match status" value="1"/>
</dbReference>